<dbReference type="InterPro" id="IPR011650">
    <property type="entry name" value="Peptidase_M20_dimer"/>
</dbReference>
<evidence type="ECO:0000259" key="3">
    <source>
        <dbReference type="Pfam" id="PF07687"/>
    </source>
</evidence>
<proteinExistence type="inferred from homology"/>
<name>A0ABR4HBR9_9EURO</name>
<dbReference type="Gene3D" id="3.30.70.360">
    <property type="match status" value="1"/>
</dbReference>
<dbReference type="Pfam" id="PF07687">
    <property type="entry name" value="M20_dimer"/>
    <property type="match status" value="1"/>
</dbReference>
<dbReference type="SUPFAM" id="SSF55031">
    <property type="entry name" value="Bacterial exopeptidase dimerisation domain"/>
    <property type="match status" value="1"/>
</dbReference>
<evidence type="ECO:0000313" key="5">
    <source>
        <dbReference type="Proteomes" id="UP001610335"/>
    </source>
</evidence>
<keyword evidence="2" id="KW-0378">Hydrolase</keyword>
<dbReference type="InterPro" id="IPR036264">
    <property type="entry name" value="Bact_exopeptidase_dim_dom"/>
</dbReference>
<gene>
    <name evidence="4" type="ORF">BDW59DRAFT_178371</name>
</gene>
<protein>
    <recommendedName>
        <fullName evidence="3">Peptidase M20 dimerisation domain-containing protein</fullName>
    </recommendedName>
</protein>
<dbReference type="SUPFAM" id="SSF53187">
    <property type="entry name" value="Zn-dependent exopeptidases"/>
    <property type="match status" value="1"/>
</dbReference>
<dbReference type="PIRSF" id="PIRSF001235">
    <property type="entry name" value="Amidase_carbamoylase"/>
    <property type="match status" value="1"/>
</dbReference>
<sequence>MSRISSRSTFGRLEAGPHTGLCRQSLTDSDREVRDWFLQQAESLGCQIKVDEMGNLFAILPGEDNSLPPIGMGSHLDSQPAGGRFDGILGVIAALQVLKTIKENGIKTLPPLAAIDWTNEEGSRFPKMCAGSGVWAGTEGLSECHDLAAIDASPDEAAPPTMGSELRRINYIGSTPCSYLQNPLSAHFELHIEQGSRLERAQKKIGVVGGIQGMRWYTVHCQGTEAHAGATPMDQRADALVVLAKFAVKVEELSLQEGAFGTVGVMRTKTNSTNTVPGGAFCTLDLRHQIEGVLDRIETELRAYLSQLTTSRSGITVLMGRTWSKRSVEFDQIARDCVQSAAVNIVGESMVMDMVSYAGHDSAETATVVPTAMIFVPSKDGVSHNPAEYTSEEHCDLGAQILLEAVLKYDHHLRRTTTASL</sequence>
<dbReference type="Pfam" id="PF01546">
    <property type="entry name" value="Peptidase_M20"/>
    <property type="match status" value="1"/>
</dbReference>
<reference evidence="4 5" key="1">
    <citation type="submission" date="2024-07" db="EMBL/GenBank/DDBJ databases">
        <title>Section-level genome sequencing and comparative genomics of Aspergillus sections Usti and Cavernicolus.</title>
        <authorList>
            <consortium name="Lawrence Berkeley National Laboratory"/>
            <person name="Nybo J.L."/>
            <person name="Vesth T.C."/>
            <person name="Theobald S."/>
            <person name="Frisvad J.C."/>
            <person name="Larsen T.O."/>
            <person name="Kjaerboelling I."/>
            <person name="Rothschild-Mancinelli K."/>
            <person name="Lyhne E.K."/>
            <person name="Kogle M.E."/>
            <person name="Barry K."/>
            <person name="Clum A."/>
            <person name="Na H."/>
            <person name="Ledsgaard L."/>
            <person name="Lin J."/>
            <person name="Lipzen A."/>
            <person name="Kuo A."/>
            <person name="Riley R."/>
            <person name="Mondo S."/>
            <person name="LaButti K."/>
            <person name="Haridas S."/>
            <person name="Pangalinan J."/>
            <person name="Salamov A.A."/>
            <person name="Simmons B.A."/>
            <person name="Magnuson J.K."/>
            <person name="Chen J."/>
            <person name="Drula E."/>
            <person name="Henrissat B."/>
            <person name="Wiebenga A."/>
            <person name="Lubbers R.J."/>
            <person name="Gomes A.C."/>
            <person name="Makela M.R."/>
            <person name="Stajich J."/>
            <person name="Grigoriev I.V."/>
            <person name="Mortensen U.H."/>
            <person name="De vries R.P."/>
            <person name="Baker S.E."/>
            <person name="Andersen M.R."/>
        </authorList>
    </citation>
    <scope>NUCLEOTIDE SEQUENCE [LARGE SCALE GENOMIC DNA]</scope>
    <source>
        <strain evidence="4 5">CBS 600.67</strain>
    </source>
</reference>
<evidence type="ECO:0000256" key="1">
    <source>
        <dbReference type="ARBA" id="ARBA00006247"/>
    </source>
</evidence>
<keyword evidence="5" id="KW-1185">Reference proteome</keyword>
<dbReference type="InterPro" id="IPR010158">
    <property type="entry name" value="Amidase_Cbmase"/>
</dbReference>
<dbReference type="InterPro" id="IPR002933">
    <property type="entry name" value="Peptidase_M20"/>
</dbReference>
<dbReference type="EMBL" id="JBFXLS010000157">
    <property type="protein sequence ID" value="KAL2812919.1"/>
    <property type="molecule type" value="Genomic_DNA"/>
</dbReference>
<evidence type="ECO:0000256" key="2">
    <source>
        <dbReference type="ARBA" id="ARBA00022801"/>
    </source>
</evidence>
<feature type="domain" description="Peptidase M20 dimerisation" evidence="3">
    <location>
        <begin position="211"/>
        <end position="307"/>
    </location>
</feature>
<dbReference type="Gene3D" id="3.40.630.10">
    <property type="entry name" value="Zn peptidases"/>
    <property type="match status" value="1"/>
</dbReference>
<dbReference type="PANTHER" id="PTHR32494:SF5">
    <property type="entry name" value="ALLANTOATE AMIDOHYDROLASE"/>
    <property type="match status" value="1"/>
</dbReference>
<comment type="similarity">
    <text evidence="1">Belongs to the peptidase M20A family.</text>
</comment>
<dbReference type="NCBIfam" id="TIGR01879">
    <property type="entry name" value="hydantase"/>
    <property type="match status" value="1"/>
</dbReference>
<organism evidence="4 5">
    <name type="scientific">Aspergillus cavernicola</name>
    <dbReference type="NCBI Taxonomy" id="176166"/>
    <lineage>
        <taxon>Eukaryota</taxon>
        <taxon>Fungi</taxon>
        <taxon>Dikarya</taxon>
        <taxon>Ascomycota</taxon>
        <taxon>Pezizomycotina</taxon>
        <taxon>Eurotiomycetes</taxon>
        <taxon>Eurotiomycetidae</taxon>
        <taxon>Eurotiales</taxon>
        <taxon>Aspergillaceae</taxon>
        <taxon>Aspergillus</taxon>
        <taxon>Aspergillus subgen. Nidulantes</taxon>
    </lineage>
</organism>
<dbReference type="CDD" id="cd03884">
    <property type="entry name" value="M20_bAS"/>
    <property type="match status" value="1"/>
</dbReference>
<dbReference type="PANTHER" id="PTHR32494">
    <property type="entry name" value="ALLANTOATE DEIMINASE-RELATED"/>
    <property type="match status" value="1"/>
</dbReference>
<accession>A0ABR4HBR9</accession>
<evidence type="ECO:0000313" key="4">
    <source>
        <dbReference type="EMBL" id="KAL2812919.1"/>
    </source>
</evidence>
<comment type="caution">
    <text evidence="4">The sequence shown here is derived from an EMBL/GenBank/DDBJ whole genome shotgun (WGS) entry which is preliminary data.</text>
</comment>
<dbReference type="Proteomes" id="UP001610335">
    <property type="component" value="Unassembled WGS sequence"/>
</dbReference>